<protein>
    <submittedName>
        <fullName evidence="1">Uncharacterized protein</fullName>
    </submittedName>
</protein>
<dbReference type="Proteomes" id="UP001064048">
    <property type="component" value="Chromosome 30"/>
</dbReference>
<keyword evidence="2" id="KW-1185">Reference proteome</keyword>
<sequence length="415" mass="47174">MNENQIKRKFSEQCIQEEETGQGEREGQRKAKEKVVPIRKEKEAQPITGPFECLQPSSTIAGGTCHQIFFSCCEYSAHHRDEHTRRRKGVRCQVCEAPLTPAHAPHACQVCEAPLTPAHAPHACQVSHPDHYYKGPLRPRECAARSARRRSRPRMRRTPARSATPTHYYKGPLRPRSALPGLRGAAHARACAARLPGQPPRHYYKGPLRPRSALQVCEAPLTPAHAPHACQVCGLGFETIDELTDHTNNAHVKLKPFECSVCHKRFTQQGGVQQHMRMHTGDRPFPCTFCPKAFTQKSGLDQHLRIHTKVKPYRCVICDKKFCQSVHLKQHMRTHTHVAPFQCALCQKRFKQSSHLNYHLKAHNANLSDKEYYVGDKEVVEVVIAQDEYTEGQEYIVGDSWGEDKPEQEDMEQES</sequence>
<reference evidence="1 2" key="1">
    <citation type="journal article" date="2022" name="Genome Biol. Evol.">
        <title>The Spruce Budworm Genome: Reconstructing the Evolutionary History of Antifreeze Proteins.</title>
        <authorList>
            <person name="Beliveau C."/>
            <person name="Gagne P."/>
            <person name="Picq S."/>
            <person name="Vernygora O."/>
            <person name="Keeling C.I."/>
            <person name="Pinkney K."/>
            <person name="Doucet D."/>
            <person name="Wen F."/>
            <person name="Johnston J.S."/>
            <person name="Maaroufi H."/>
            <person name="Boyle B."/>
            <person name="Laroche J."/>
            <person name="Dewar K."/>
            <person name="Juretic N."/>
            <person name="Blackburn G."/>
            <person name="Nisole A."/>
            <person name="Brunet B."/>
            <person name="Brandao M."/>
            <person name="Lumley L."/>
            <person name="Duan J."/>
            <person name="Quan G."/>
            <person name="Lucarotti C.J."/>
            <person name="Roe A.D."/>
            <person name="Sperling F.A.H."/>
            <person name="Levesque R.C."/>
            <person name="Cusson M."/>
        </authorList>
    </citation>
    <scope>NUCLEOTIDE SEQUENCE [LARGE SCALE GENOMIC DNA]</scope>
    <source>
        <strain evidence="1">Glfc:IPQL:Cfum</strain>
    </source>
</reference>
<organism evidence="1 2">
    <name type="scientific">Choristoneura fumiferana</name>
    <name type="common">Spruce budworm moth</name>
    <name type="synonym">Archips fumiferana</name>
    <dbReference type="NCBI Taxonomy" id="7141"/>
    <lineage>
        <taxon>Eukaryota</taxon>
        <taxon>Metazoa</taxon>
        <taxon>Ecdysozoa</taxon>
        <taxon>Arthropoda</taxon>
        <taxon>Hexapoda</taxon>
        <taxon>Insecta</taxon>
        <taxon>Pterygota</taxon>
        <taxon>Neoptera</taxon>
        <taxon>Endopterygota</taxon>
        <taxon>Lepidoptera</taxon>
        <taxon>Glossata</taxon>
        <taxon>Ditrysia</taxon>
        <taxon>Tortricoidea</taxon>
        <taxon>Tortricidae</taxon>
        <taxon>Tortricinae</taxon>
        <taxon>Choristoneura</taxon>
    </lineage>
</organism>
<accession>A0ACC0K5R1</accession>
<proteinExistence type="predicted"/>
<gene>
    <name evidence="1" type="ORF">MSG28_016185</name>
</gene>
<evidence type="ECO:0000313" key="2">
    <source>
        <dbReference type="Proteomes" id="UP001064048"/>
    </source>
</evidence>
<evidence type="ECO:0000313" key="1">
    <source>
        <dbReference type="EMBL" id="KAI8431736.1"/>
    </source>
</evidence>
<comment type="caution">
    <text evidence="1">The sequence shown here is derived from an EMBL/GenBank/DDBJ whole genome shotgun (WGS) entry which is preliminary data.</text>
</comment>
<name>A0ACC0K5R1_CHOFU</name>
<dbReference type="EMBL" id="CM046130">
    <property type="protein sequence ID" value="KAI8431736.1"/>
    <property type="molecule type" value="Genomic_DNA"/>
</dbReference>